<reference evidence="4" key="1">
    <citation type="submission" date="2015-07" db="EMBL/GenBank/DDBJ databases">
        <title>MeaNS - Measles Nucleotide Surveillance Program.</title>
        <authorList>
            <person name="Tran T."/>
            <person name="Druce J."/>
        </authorList>
    </citation>
    <scope>NUCLEOTIDE SEQUENCE</scope>
    <source>
        <strain evidence="4">UCB-OBI-ISO-001</strain>
        <tissue evidence="4">Gonad</tissue>
    </source>
</reference>
<dbReference type="InterPro" id="IPR002919">
    <property type="entry name" value="TIL_dom"/>
</dbReference>
<dbReference type="STRING" id="37653.A0A0L8H7L8"/>
<dbReference type="InterPro" id="IPR014853">
    <property type="entry name" value="VWF/SSPO/ZAN-like_Cys-rich_dom"/>
</dbReference>
<dbReference type="CDD" id="cd19941">
    <property type="entry name" value="TIL"/>
    <property type="match status" value="1"/>
</dbReference>
<protein>
    <recommendedName>
        <fullName evidence="3">VWFD domain-containing protein</fullName>
    </recommendedName>
</protein>
<dbReference type="InterPro" id="IPR000742">
    <property type="entry name" value="EGF"/>
</dbReference>
<evidence type="ECO:0000259" key="3">
    <source>
        <dbReference type="PROSITE" id="PS51233"/>
    </source>
</evidence>
<dbReference type="Pfam" id="PF01826">
    <property type="entry name" value="TIL"/>
    <property type="match status" value="1"/>
</dbReference>
<dbReference type="SMART" id="SM00832">
    <property type="entry name" value="C8"/>
    <property type="match status" value="1"/>
</dbReference>
<dbReference type="SMART" id="SM00181">
    <property type="entry name" value="EGF"/>
    <property type="match status" value="2"/>
</dbReference>
<dbReference type="GO" id="GO:0005615">
    <property type="term" value="C:extracellular space"/>
    <property type="evidence" value="ECO:0007669"/>
    <property type="project" value="TreeGrafter"/>
</dbReference>
<organism evidence="4">
    <name type="scientific">Octopus bimaculoides</name>
    <name type="common">California two-spotted octopus</name>
    <dbReference type="NCBI Taxonomy" id="37653"/>
    <lineage>
        <taxon>Eukaryota</taxon>
        <taxon>Metazoa</taxon>
        <taxon>Spiralia</taxon>
        <taxon>Lophotrochozoa</taxon>
        <taxon>Mollusca</taxon>
        <taxon>Cephalopoda</taxon>
        <taxon>Coleoidea</taxon>
        <taxon>Octopodiformes</taxon>
        <taxon>Octopoda</taxon>
        <taxon>Incirrata</taxon>
        <taxon>Octopodidae</taxon>
        <taxon>Octopus</taxon>
    </lineage>
</organism>
<dbReference type="Pfam" id="PF00094">
    <property type="entry name" value="VWD"/>
    <property type="match status" value="1"/>
</dbReference>
<proteinExistence type="predicted"/>
<dbReference type="Pfam" id="PF08742">
    <property type="entry name" value="C8"/>
    <property type="match status" value="1"/>
</dbReference>
<dbReference type="SUPFAM" id="SSF57567">
    <property type="entry name" value="Serine protease inhibitors"/>
    <property type="match status" value="1"/>
</dbReference>
<accession>A0A0L8H7L8</accession>
<evidence type="ECO:0000256" key="1">
    <source>
        <dbReference type="ARBA" id="ARBA00023157"/>
    </source>
</evidence>
<dbReference type="SMART" id="SM00216">
    <property type="entry name" value="VWD"/>
    <property type="match status" value="1"/>
</dbReference>
<dbReference type="InterPro" id="IPR050780">
    <property type="entry name" value="Mucin_vWF_Thrombospondin_sf"/>
</dbReference>
<evidence type="ECO:0000256" key="2">
    <source>
        <dbReference type="ARBA" id="ARBA00023180"/>
    </source>
</evidence>
<dbReference type="PROSITE" id="PS51233">
    <property type="entry name" value="VWFD"/>
    <property type="match status" value="1"/>
</dbReference>
<dbReference type="EMBL" id="KQ418926">
    <property type="protein sequence ID" value="KOF85278.1"/>
    <property type="molecule type" value="Genomic_DNA"/>
</dbReference>
<name>A0A0L8H7L8_OCTBM</name>
<keyword evidence="2" id="KW-0325">Glycoprotein</keyword>
<keyword evidence="1" id="KW-1015">Disulfide bond</keyword>
<dbReference type="Gene3D" id="2.10.25.10">
    <property type="entry name" value="Laminin"/>
    <property type="match status" value="1"/>
</dbReference>
<feature type="domain" description="VWFD" evidence="3">
    <location>
        <begin position="1"/>
        <end position="168"/>
    </location>
</feature>
<dbReference type="OrthoDB" id="6132182at2759"/>
<feature type="non-terminal residue" evidence="4">
    <location>
        <position position="382"/>
    </location>
</feature>
<dbReference type="InterPro" id="IPR001846">
    <property type="entry name" value="VWF_type-D"/>
</dbReference>
<evidence type="ECO:0000313" key="4">
    <source>
        <dbReference type="EMBL" id="KOF85278.1"/>
    </source>
</evidence>
<dbReference type="GO" id="GO:0031012">
    <property type="term" value="C:extracellular matrix"/>
    <property type="evidence" value="ECO:0007669"/>
    <property type="project" value="TreeGrafter"/>
</dbReference>
<dbReference type="PANTHER" id="PTHR11339:SF373">
    <property type="entry name" value="VWFD DOMAIN-CONTAINING PROTEIN"/>
    <property type="match status" value="1"/>
</dbReference>
<dbReference type="PANTHER" id="PTHR11339">
    <property type="entry name" value="EXTRACELLULAR MATRIX GLYCOPROTEIN RELATED"/>
    <property type="match status" value="1"/>
</dbReference>
<sequence length="382" mass="43308">MIHYMGGCKYSLVTTKQGYNKTYFSVEVKNEHRSNKHVTYTRFVDIKLENNITISLLPANRILVNSEERSLPVINYEDISVSFAVGWVIVTTRWGMTVEFDGRHRVTVSLPLSFANELTGICGDCNGIKDDLRTKSGQDVSLHPKKFTLIGDSYHIADDSDELEDSCKSTPLYCNCETKETARCDVIINGKAFQTCVETLGYTQTKQFIDSCRIDVCSYKNDEDNMKKVFCQILEGFASQCENAGVIVDWRKEASCPKFCPSFQEYRYNTPTCQPSCLNLKPQCMARTEGCICQPGYILSGNECVRPSKCGCRNANFYMNLKEEMYSTDCNTKYVCLGRNKVQKLRAPCQENSHCTLENNKRMCTCDNGYIMSEGKCIKQGK</sequence>
<dbReference type="AlphaFoldDB" id="A0A0L8H7L8"/>
<gene>
    <name evidence="4" type="ORF">OCBIM_22020561mg</name>
</gene>
<dbReference type="InterPro" id="IPR036084">
    <property type="entry name" value="Ser_inhib-like_sf"/>
</dbReference>